<dbReference type="PANTHER" id="PTHR43480">
    <property type="entry name" value="ACYL-[ACYL-CARRIER-PROTEIN]--UDP-N-ACETYLGLUCOSAMINE O-ACYLTRANSFERASE"/>
    <property type="match status" value="1"/>
</dbReference>
<dbReference type="EMBL" id="CP048877">
    <property type="protein sequence ID" value="QIJ72373.1"/>
    <property type="molecule type" value="Genomic_DNA"/>
</dbReference>
<dbReference type="Proteomes" id="UP000502179">
    <property type="component" value="Chromosome"/>
</dbReference>
<keyword evidence="5 8" id="KW-0677">Repeat</keyword>
<organism evidence="9 10">
    <name type="scientific">Thermosulfuriphilus ammonigenes</name>
    <dbReference type="NCBI Taxonomy" id="1936021"/>
    <lineage>
        <taxon>Bacteria</taxon>
        <taxon>Pseudomonadati</taxon>
        <taxon>Thermodesulfobacteriota</taxon>
        <taxon>Thermodesulfobacteria</taxon>
        <taxon>Thermodesulfobacteriales</taxon>
        <taxon>Thermodesulfobacteriaceae</taxon>
        <taxon>Thermosulfuriphilus</taxon>
    </lineage>
</organism>
<comment type="subcellular location">
    <subcellularLocation>
        <location evidence="8">Cytoplasm</location>
    </subcellularLocation>
</comment>
<evidence type="ECO:0000256" key="1">
    <source>
        <dbReference type="ARBA" id="ARBA00022490"/>
    </source>
</evidence>
<dbReference type="InterPro" id="IPR037157">
    <property type="entry name" value="Acetyltransf_C_sf"/>
</dbReference>
<dbReference type="PANTHER" id="PTHR43480:SF1">
    <property type="entry name" value="ACYL-[ACYL-CARRIER-PROTEIN]--UDP-N-ACETYLGLUCOSAMINE O-ACYLTRANSFERASE, MITOCHONDRIAL-RELATED"/>
    <property type="match status" value="1"/>
</dbReference>
<comment type="similarity">
    <text evidence="8">Belongs to the transferase hexapeptide repeat family. LpxA subfamily.</text>
</comment>
<dbReference type="Gene3D" id="1.20.1180.10">
    <property type="entry name" value="Udp N-acetylglucosamine O-acyltransferase, C-terminal domain"/>
    <property type="match status" value="1"/>
</dbReference>
<proteinExistence type="inferred from homology"/>
<evidence type="ECO:0000256" key="8">
    <source>
        <dbReference type="HAMAP-Rule" id="MF_00387"/>
    </source>
</evidence>
<comment type="catalytic activity">
    <reaction evidence="8">
        <text>a (3R)-hydroxyacyl-[ACP] + UDP-N-acetyl-alpha-D-glucosamine = a UDP-3-O-[(3R)-3-hydroxyacyl]-N-acetyl-alpha-D-glucosamine + holo-[ACP]</text>
        <dbReference type="Rhea" id="RHEA:67812"/>
        <dbReference type="Rhea" id="RHEA-COMP:9685"/>
        <dbReference type="Rhea" id="RHEA-COMP:9945"/>
        <dbReference type="ChEBI" id="CHEBI:57705"/>
        <dbReference type="ChEBI" id="CHEBI:64479"/>
        <dbReference type="ChEBI" id="CHEBI:78827"/>
        <dbReference type="ChEBI" id="CHEBI:173225"/>
        <dbReference type="EC" id="2.3.1.129"/>
    </reaction>
</comment>
<dbReference type="GO" id="GO:0005737">
    <property type="term" value="C:cytoplasm"/>
    <property type="evidence" value="ECO:0007669"/>
    <property type="project" value="UniProtKB-SubCell"/>
</dbReference>
<comment type="pathway">
    <text evidence="8">Glycolipid biosynthesis; lipid IV(A) biosynthesis; lipid IV(A) from (3R)-3-hydroxytetradecanoyl-[acyl-carrier-protein] and UDP-N-acetyl-alpha-D-glucosamine: step 1/6.</text>
</comment>
<dbReference type="RefSeq" id="WP_166032591.1">
    <property type="nucleotide sequence ID" value="NZ_CP048877.1"/>
</dbReference>
<dbReference type="InterPro" id="IPR011004">
    <property type="entry name" value="Trimer_LpxA-like_sf"/>
</dbReference>
<dbReference type="NCBIfam" id="NF003657">
    <property type="entry name" value="PRK05289.1"/>
    <property type="match status" value="1"/>
</dbReference>
<dbReference type="UniPathway" id="UPA00359">
    <property type="reaction ID" value="UER00477"/>
</dbReference>
<comment type="function">
    <text evidence="8">Involved in the biosynthesis of lipid A, a phosphorylated glycolipid that anchors the lipopolysaccharide to the outer membrane of the cell.</text>
</comment>
<dbReference type="InterPro" id="IPR010137">
    <property type="entry name" value="Lipid_A_LpxA"/>
</dbReference>
<evidence type="ECO:0000256" key="5">
    <source>
        <dbReference type="ARBA" id="ARBA00022737"/>
    </source>
</evidence>
<name>A0A6G7PY89_9BACT</name>
<dbReference type="GO" id="GO:0016020">
    <property type="term" value="C:membrane"/>
    <property type="evidence" value="ECO:0007669"/>
    <property type="project" value="GOC"/>
</dbReference>
<dbReference type="CDD" id="cd03351">
    <property type="entry name" value="LbH_UDP-GlcNAc_AT"/>
    <property type="match status" value="1"/>
</dbReference>
<keyword evidence="1 8" id="KW-0963">Cytoplasm</keyword>
<dbReference type="Pfam" id="PF00132">
    <property type="entry name" value="Hexapep"/>
    <property type="match status" value="2"/>
</dbReference>
<dbReference type="PROSITE" id="PS00101">
    <property type="entry name" value="HEXAPEP_TRANSFERASES"/>
    <property type="match status" value="1"/>
</dbReference>
<dbReference type="InterPro" id="IPR029098">
    <property type="entry name" value="Acetyltransf_C"/>
</dbReference>
<keyword evidence="7 8" id="KW-0012">Acyltransferase</keyword>
<sequence length="266" mass="28643">MIHPTAIIHPGAKIGPGVSIGPYTVIGEEVEVGPECEIHSHVVIEGRTKIGARNKIFPFVSIGAPPQHLKYGGEPTRVEIGDDNVIREYVTINRGTVLDKGVTKIGNGCFLMAYVHVAHDCILHDGVIMANAATLGGHVEIGERAILGGLVAVHQFCRIGPLAFIGGASGVNKDIPPFTMARGNPARLYGLNLVGLRRAGLRPEAIEALRQAFRILFKSSLPLKEALARVREEVSPLDELETLLSFIQSSQRGVARLVSKVEENDF</sequence>
<keyword evidence="2 8" id="KW-0444">Lipid biosynthesis</keyword>
<evidence type="ECO:0000256" key="6">
    <source>
        <dbReference type="ARBA" id="ARBA00023098"/>
    </source>
</evidence>
<dbReference type="GO" id="GO:0008780">
    <property type="term" value="F:acyl-[acyl-carrier-protein]-UDP-N-acetylglucosamine O-acyltransferase activity"/>
    <property type="evidence" value="ECO:0007669"/>
    <property type="project" value="UniProtKB-UniRule"/>
</dbReference>
<evidence type="ECO:0000256" key="2">
    <source>
        <dbReference type="ARBA" id="ARBA00022516"/>
    </source>
</evidence>
<dbReference type="SUPFAM" id="SSF51161">
    <property type="entry name" value="Trimeric LpxA-like enzymes"/>
    <property type="match status" value="1"/>
</dbReference>
<dbReference type="PIRSF" id="PIRSF000456">
    <property type="entry name" value="UDP-GlcNAc_acltr"/>
    <property type="match status" value="1"/>
</dbReference>
<keyword evidence="3 8" id="KW-0441">Lipid A biosynthesis</keyword>
<dbReference type="Pfam" id="PF13720">
    <property type="entry name" value="Acetyltransf_11"/>
    <property type="match status" value="1"/>
</dbReference>
<accession>A0A6G7PY89</accession>
<reference evidence="9 10" key="1">
    <citation type="submission" date="2020-02" db="EMBL/GenBank/DDBJ databases">
        <title>Genome analysis of Thermosulfuriphilus ammonigenes ST65T, an anaerobic thermophilic chemolithoautotrophic bacterium isolated from a deep-sea hydrothermal vent.</title>
        <authorList>
            <person name="Slobodkina G."/>
            <person name="Allioux M."/>
            <person name="Merkel A."/>
            <person name="Alain K."/>
            <person name="Jebbar M."/>
            <person name="Slobodkin A."/>
        </authorList>
    </citation>
    <scope>NUCLEOTIDE SEQUENCE [LARGE SCALE GENOMIC DNA]</scope>
    <source>
        <strain evidence="9 10">ST65</strain>
    </source>
</reference>
<gene>
    <name evidence="8 9" type="primary">lpxA</name>
    <name evidence="9" type="ORF">G4V39_08855</name>
</gene>
<keyword evidence="6 8" id="KW-0443">Lipid metabolism</keyword>
<dbReference type="AlphaFoldDB" id="A0A6G7PY89"/>
<dbReference type="GO" id="GO:0009245">
    <property type="term" value="P:lipid A biosynthetic process"/>
    <property type="evidence" value="ECO:0007669"/>
    <property type="project" value="UniProtKB-UniRule"/>
</dbReference>
<protein>
    <recommendedName>
        <fullName evidence="8">Acyl-[acyl-carrier-protein]--UDP-N-acetylglucosamine O-acyltransferase</fullName>
        <shortName evidence="8">UDP-N-acetylglucosamine acyltransferase</shortName>
        <ecNumber evidence="8">2.3.1.129</ecNumber>
    </recommendedName>
</protein>
<comment type="subunit">
    <text evidence="8">Homotrimer.</text>
</comment>
<keyword evidence="10" id="KW-1185">Reference proteome</keyword>
<dbReference type="InterPro" id="IPR001451">
    <property type="entry name" value="Hexapep"/>
</dbReference>
<evidence type="ECO:0000256" key="7">
    <source>
        <dbReference type="ARBA" id="ARBA00023315"/>
    </source>
</evidence>
<evidence type="ECO:0000256" key="3">
    <source>
        <dbReference type="ARBA" id="ARBA00022556"/>
    </source>
</evidence>
<evidence type="ECO:0000313" key="9">
    <source>
        <dbReference type="EMBL" id="QIJ72373.1"/>
    </source>
</evidence>
<keyword evidence="4 8" id="KW-0808">Transferase</keyword>
<dbReference type="Gene3D" id="2.160.10.10">
    <property type="entry name" value="Hexapeptide repeat proteins"/>
    <property type="match status" value="1"/>
</dbReference>
<dbReference type="HAMAP" id="MF_00387">
    <property type="entry name" value="LpxA"/>
    <property type="match status" value="1"/>
</dbReference>
<dbReference type="EC" id="2.3.1.129" evidence="8"/>
<evidence type="ECO:0000256" key="4">
    <source>
        <dbReference type="ARBA" id="ARBA00022679"/>
    </source>
</evidence>
<dbReference type="InterPro" id="IPR018357">
    <property type="entry name" value="Hexapep_transf_CS"/>
</dbReference>
<dbReference type="NCBIfam" id="TIGR01852">
    <property type="entry name" value="lipid_A_lpxA"/>
    <property type="match status" value="1"/>
</dbReference>
<dbReference type="KEGG" id="tav:G4V39_08855"/>
<evidence type="ECO:0000313" key="10">
    <source>
        <dbReference type="Proteomes" id="UP000502179"/>
    </source>
</evidence>